<dbReference type="SUPFAM" id="SSF81321">
    <property type="entry name" value="Family A G protein-coupled receptor-like"/>
    <property type="match status" value="1"/>
</dbReference>
<keyword evidence="7 9" id="KW-0675">Receptor</keyword>
<feature type="transmembrane region" description="Helical" evidence="11">
    <location>
        <begin position="216"/>
        <end position="239"/>
    </location>
</feature>
<feature type="transmembrane region" description="Helical" evidence="11">
    <location>
        <begin position="56"/>
        <end position="78"/>
    </location>
</feature>
<dbReference type="GO" id="GO:0004930">
    <property type="term" value="F:G protein-coupled receptor activity"/>
    <property type="evidence" value="ECO:0007669"/>
    <property type="project" value="UniProtKB-KW"/>
</dbReference>
<dbReference type="PRINTS" id="PR00643">
    <property type="entry name" value="G10DORPHANR"/>
</dbReference>
<keyword evidence="4 11" id="KW-1133">Transmembrane helix</keyword>
<dbReference type="PANTHER" id="PTHR24226">
    <property type="entry name" value="G-PROTEIN COUPLED RECEPTOR 182 AND ESTROGEN RECEPTOR 1"/>
    <property type="match status" value="1"/>
</dbReference>
<evidence type="ECO:0000256" key="1">
    <source>
        <dbReference type="ARBA" id="ARBA00004651"/>
    </source>
</evidence>
<keyword evidence="14" id="KW-1185">Reference proteome</keyword>
<evidence type="ECO:0000256" key="4">
    <source>
        <dbReference type="ARBA" id="ARBA00022989"/>
    </source>
</evidence>
<organism evidence="13 14">
    <name type="scientific">Nothoprocta perdicaria</name>
    <name type="common">Chilean tinamou</name>
    <name type="synonym">Crypturus perdicarius</name>
    <dbReference type="NCBI Taxonomy" id="30464"/>
    <lineage>
        <taxon>Eukaryota</taxon>
        <taxon>Metazoa</taxon>
        <taxon>Chordata</taxon>
        <taxon>Craniata</taxon>
        <taxon>Vertebrata</taxon>
        <taxon>Euteleostomi</taxon>
        <taxon>Archelosauria</taxon>
        <taxon>Archosauria</taxon>
        <taxon>Dinosauria</taxon>
        <taxon>Saurischia</taxon>
        <taxon>Theropoda</taxon>
        <taxon>Coelurosauria</taxon>
        <taxon>Aves</taxon>
        <taxon>Palaeognathae</taxon>
        <taxon>Tinamiformes</taxon>
        <taxon>Tinamidae</taxon>
        <taxon>Nothoprocta</taxon>
    </lineage>
</organism>
<dbReference type="Pfam" id="PF00001">
    <property type="entry name" value="7tm_1"/>
    <property type="match status" value="1"/>
</dbReference>
<evidence type="ECO:0000259" key="12">
    <source>
        <dbReference type="PROSITE" id="PS50262"/>
    </source>
</evidence>
<dbReference type="Ensembl" id="ENSNPET00000015411.1">
    <property type="protein sequence ID" value="ENSNPEP00000015038.1"/>
    <property type="gene ID" value="ENSNPEG00000011231.1"/>
</dbReference>
<feature type="domain" description="G-protein coupled receptors family 1 profile" evidence="12">
    <location>
        <begin position="72"/>
        <end position="321"/>
    </location>
</feature>
<feature type="transmembrane region" description="Helical" evidence="11">
    <location>
        <begin position="171"/>
        <end position="189"/>
    </location>
</feature>
<feature type="transmembrane region" description="Helical" evidence="11">
    <location>
        <begin position="133"/>
        <end position="151"/>
    </location>
</feature>
<keyword evidence="5 9" id="KW-0297">G-protein coupled receptor</keyword>
<evidence type="ECO:0000256" key="5">
    <source>
        <dbReference type="ARBA" id="ARBA00023040"/>
    </source>
</evidence>
<comment type="subcellular location">
    <subcellularLocation>
        <location evidence="1">Cell membrane</location>
        <topology evidence="1">Multi-pass membrane protein</topology>
    </subcellularLocation>
</comment>
<keyword evidence="6 11" id="KW-0472">Membrane</keyword>
<protein>
    <submittedName>
        <fullName evidence="13">G protein-coupled receptor 182</fullName>
    </submittedName>
</protein>
<evidence type="ECO:0000256" key="9">
    <source>
        <dbReference type="RuleBase" id="RU000688"/>
    </source>
</evidence>
<feature type="transmembrane region" description="Helical" evidence="11">
    <location>
        <begin position="259"/>
        <end position="279"/>
    </location>
</feature>
<dbReference type="InterPro" id="IPR017452">
    <property type="entry name" value="GPCR_Rhodpsn_7TM"/>
</dbReference>
<reference evidence="13" key="1">
    <citation type="submission" date="2025-08" db="UniProtKB">
        <authorList>
            <consortium name="Ensembl"/>
        </authorList>
    </citation>
    <scope>IDENTIFICATION</scope>
</reference>
<keyword evidence="3 9" id="KW-0812">Transmembrane</keyword>
<dbReference type="AlphaFoldDB" id="A0A8C6ZFV6"/>
<evidence type="ECO:0000256" key="11">
    <source>
        <dbReference type="SAM" id="Phobius"/>
    </source>
</evidence>
<dbReference type="InterPro" id="IPR047143">
    <property type="entry name" value="GPER1-like"/>
</dbReference>
<dbReference type="Gene3D" id="1.20.1070.10">
    <property type="entry name" value="Rhodopsin 7-helix transmembrane proteins"/>
    <property type="match status" value="1"/>
</dbReference>
<sequence>QGARPCWGPGMTTAPSVTPTVANQPGDYHNWTELFQLLNYTFTYCEFSLDENVKRVVLFILYLVIFVVGLVENLLVLWVNWQTRRNRSLVNLYIINMAIADLGVLLSLPIWMLEVMLDYTWLWGSFLCRFTHYFYFANMYASIFFLTCLSVDRYVSLTSSSAFWRRHQHRARRIICGCSWVLAATIPFLEVTHMQLVNTGDPVCIFLAPFETYDEWALAVSFATTTIGFLIPFPIIAVFNVLTARHVKRAKAVTGKHCALIYAYIAVFLLSWLPFHVLLTLLALDGSHLALRCPFAHLLYFFYDVVDCFTLLHCVLNPVLYNFLSKRFRGQLVAAVVKYLPKERGGGRGARGSSSSTQHSIVIAKDGTAAPTERPAP</sequence>
<feature type="transmembrane region" description="Helical" evidence="11">
    <location>
        <begin position="299"/>
        <end position="321"/>
    </location>
</feature>
<gene>
    <name evidence="13" type="primary">GPR182</name>
</gene>
<evidence type="ECO:0000256" key="3">
    <source>
        <dbReference type="ARBA" id="ARBA00022692"/>
    </source>
</evidence>
<reference evidence="13" key="2">
    <citation type="submission" date="2025-09" db="UniProtKB">
        <authorList>
            <consortium name="Ensembl"/>
        </authorList>
    </citation>
    <scope>IDENTIFICATION</scope>
</reference>
<feature type="transmembrane region" description="Helical" evidence="11">
    <location>
        <begin position="90"/>
        <end position="113"/>
    </location>
</feature>
<accession>A0A8C6ZFV6</accession>
<dbReference type="GO" id="GO:0005886">
    <property type="term" value="C:plasma membrane"/>
    <property type="evidence" value="ECO:0007669"/>
    <property type="project" value="UniProtKB-SubCell"/>
</dbReference>
<keyword evidence="8 9" id="KW-0807">Transducer</keyword>
<dbReference type="PROSITE" id="PS50262">
    <property type="entry name" value="G_PROTEIN_RECEP_F1_2"/>
    <property type="match status" value="1"/>
</dbReference>
<evidence type="ECO:0000256" key="6">
    <source>
        <dbReference type="ARBA" id="ARBA00023136"/>
    </source>
</evidence>
<proteinExistence type="inferred from homology"/>
<evidence type="ECO:0000256" key="8">
    <source>
        <dbReference type="ARBA" id="ARBA00023224"/>
    </source>
</evidence>
<dbReference type="CDD" id="cd14988">
    <property type="entry name" value="7tmA_GPR182"/>
    <property type="match status" value="1"/>
</dbReference>
<dbReference type="InterPro" id="IPR000276">
    <property type="entry name" value="GPCR_Rhodpsn"/>
</dbReference>
<dbReference type="PROSITE" id="PS00237">
    <property type="entry name" value="G_PROTEIN_RECEP_F1_1"/>
    <property type="match status" value="1"/>
</dbReference>
<dbReference type="PRINTS" id="PR00237">
    <property type="entry name" value="GPCRRHODOPSN"/>
</dbReference>
<dbReference type="InterPro" id="IPR001350">
    <property type="entry name" value="G10D_rcpt"/>
</dbReference>
<evidence type="ECO:0000256" key="10">
    <source>
        <dbReference type="SAM" id="MobiDB-lite"/>
    </source>
</evidence>
<dbReference type="Proteomes" id="UP000694420">
    <property type="component" value="Unplaced"/>
</dbReference>
<evidence type="ECO:0000313" key="14">
    <source>
        <dbReference type="Proteomes" id="UP000694420"/>
    </source>
</evidence>
<evidence type="ECO:0000256" key="2">
    <source>
        <dbReference type="ARBA" id="ARBA00022475"/>
    </source>
</evidence>
<name>A0A8C6ZFV6_NOTPE</name>
<evidence type="ECO:0000256" key="7">
    <source>
        <dbReference type="ARBA" id="ARBA00023170"/>
    </source>
</evidence>
<dbReference type="PANTHER" id="PTHR24226:SF0">
    <property type="entry name" value="G-PROTEIN COUPLED RECEPTOR 182"/>
    <property type="match status" value="1"/>
</dbReference>
<feature type="region of interest" description="Disordered" evidence="10">
    <location>
        <begin position="344"/>
        <end position="377"/>
    </location>
</feature>
<keyword evidence="2" id="KW-1003">Cell membrane</keyword>
<comment type="similarity">
    <text evidence="9">Belongs to the G-protein coupled receptor 1 family.</text>
</comment>
<evidence type="ECO:0000313" key="13">
    <source>
        <dbReference type="Ensembl" id="ENSNPEP00000015038.1"/>
    </source>
</evidence>